<accession>A0A2P2N090</accession>
<dbReference type="EMBL" id="GGEC01055406">
    <property type="protein sequence ID" value="MBX35890.1"/>
    <property type="molecule type" value="Transcribed_RNA"/>
</dbReference>
<reference evidence="2" key="1">
    <citation type="submission" date="2018-02" db="EMBL/GenBank/DDBJ databases">
        <title>Rhizophora mucronata_Transcriptome.</title>
        <authorList>
            <person name="Meera S.P."/>
            <person name="Sreeshan A."/>
            <person name="Augustine A."/>
        </authorList>
    </citation>
    <scope>NUCLEOTIDE SEQUENCE</scope>
    <source>
        <tissue evidence="2">Leaf</tissue>
    </source>
</reference>
<evidence type="ECO:0000313" key="2">
    <source>
        <dbReference type="EMBL" id="MBX35890.1"/>
    </source>
</evidence>
<protein>
    <submittedName>
        <fullName evidence="2">Uncharacterized protein</fullName>
    </submittedName>
</protein>
<keyword evidence="1" id="KW-1133">Transmembrane helix</keyword>
<proteinExistence type="predicted"/>
<keyword evidence="1" id="KW-0472">Membrane</keyword>
<feature type="transmembrane region" description="Helical" evidence="1">
    <location>
        <begin position="20"/>
        <end position="39"/>
    </location>
</feature>
<sequence>MVSAHYMNFMYSLIGAAEPFFFVRIVCPLCPFLFIREFAFDLC</sequence>
<evidence type="ECO:0000256" key="1">
    <source>
        <dbReference type="SAM" id="Phobius"/>
    </source>
</evidence>
<name>A0A2P2N090_RHIMU</name>
<organism evidence="2">
    <name type="scientific">Rhizophora mucronata</name>
    <name type="common">Asiatic mangrove</name>
    <dbReference type="NCBI Taxonomy" id="61149"/>
    <lineage>
        <taxon>Eukaryota</taxon>
        <taxon>Viridiplantae</taxon>
        <taxon>Streptophyta</taxon>
        <taxon>Embryophyta</taxon>
        <taxon>Tracheophyta</taxon>
        <taxon>Spermatophyta</taxon>
        <taxon>Magnoliopsida</taxon>
        <taxon>eudicotyledons</taxon>
        <taxon>Gunneridae</taxon>
        <taxon>Pentapetalae</taxon>
        <taxon>rosids</taxon>
        <taxon>fabids</taxon>
        <taxon>Malpighiales</taxon>
        <taxon>Rhizophoraceae</taxon>
        <taxon>Rhizophora</taxon>
    </lineage>
</organism>
<dbReference type="AlphaFoldDB" id="A0A2P2N090"/>
<keyword evidence="1" id="KW-0812">Transmembrane</keyword>